<dbReference type="AlphaFoldDB" id="A0A0E9UBL0"/>
<proteinExistence type="predicted"/>
<evidence type="ECO:0000313" key="1">
    <source>
        <dbReference type="EMBL" id="JAH63239.1"/>
    </source>
</evidence>
<organism evidence="1">
    <name type="scientific">Anguilla anguilla</name>
    <name type="common">European freshwater eel</name>
    <name type="synonym">Muraena anguilla</name>
    <dbReference type="NCBI Taxonomy" id="7936"/>
    <lineage>
        <taxon>Eukaryota</taxon>
        <taxon>Metazoa</taxon>
        <taxon>Chordata</taxon>
        <taxon>Craniata</taxon>
        <taxon>Vertebrata</taxon>
        <taxon>Euteleostomi</taxon>
        <taxon>Actinopterygii</taxon>
        <taxon>Neopterygii</taxon>
        <taxon>Teleostei</taxon>
        <taxon>Anguilliformes</taxon>
        <taxon>Anguillidae</taxon>
        <taxon>Anguilla</taxon>
    </lineage>
</organism>
<reference evidence="1" key="2">
    <citation type="journal article" date="2015" name="Fish Shellfish Immunol.">
        <title>Early steps in the European eel (Anguilla anguilla)-Vibrio vulnificus interaction in the gills: Role of the RtxA13 toxin.</title>
        <authorList>
            <person name="Callol A."/>
            <person name="Pajuelo D."/>
            <person name="Ebbesson L."/>
            <person name="Teles M."/>
            <person name="MacKenzie S."/>
            <person name="Amaro C."/>
        </authorList>
    </citation>
    <scope>NUCLEOTIDE SEQUENCE</scope>
</reference>
<dbReference type="EMBL" id="GBXM01045338">
    <property type="protein sequence ID" value="JAH63239.1"/>
    <property type="molecule type" value="Transcribed_RNA"/>
</dbReference>
<name>A0A0E9UBL0_ANGAN</name>
<accession>A0A0E9UBL0</accession>
<reference evidence="1" key="1">
    <citation type="submission" date="2014-11" db="EMBL/GenBank/DDBJ databases">
        <authorList>
            <person name="Amaro Gonzalez C."/>
        </authorList>
    </citation>
    <scope>NUCLEOTIDE SEQUENCE</scope>
</reference>
<protein>
    <submittedName>
        <fullName evidence="1">Uncharacterized protein</fullName>
    </submittedName>
</protein>
<sequence>MTNSRRSCKTVFVCPPLMLSNGVNCNIFCTFGRTVKIPPYL</sequence>